<dbReference type="PANTHER" id="PTHR42194:SF1">
    <property type="entry name" value="UPF0276 PROTEIN HI_1600"/>
    <property type="match status" value="1"/>
</dbReference>
<dbReference type="RefSeq" id="WP_072560424.1">
    <property type="nucleotide sequence ID" value="NZ_CP018154.1"/>
</dbReference>
<name>A0A1L3JES2_9SPHN</name>
<evidence type="ECO:0000313" key="2">
    <source>
        <dbReference type="Proteomes" id="UP000242561"/>
    </source>
</evidence>
<dbReference type="AlphaFoldDB" id="A0A1L3JES2"/>
<dbReference type="NCBIfam" id="NF003818">
    <property type="entry name" value="PRK05409.1"/>
    <property type="match status" value="1"/>
</dbReference>
<proteinExistence type="predicted"/>
<dbReference type="EMBL" id="CP018154">
    <property type="protein sequence ID" value="APG63599.1"/>
    <property type="molecule type" value="Genomic_DNA"/>
</dbReference>
<accession>A0A1L3JES2</accession>
<dbReference type="Proteomes" id="UP000242561">
    <property type="component" value="Chromosome"/>
</dbReference>
<protein>
    <recommendedName>
        <fullName evidence="3">DUF692 domain-containing protein</fullName>
    </recommendedName>
</protein>
<dbReference type="SUPFAM" id="SSF51658">
    <property type="entry name" value="Xylose isomerase-like"/>
    <property type="match status" value="1"/>
</dbReference>
<dbReference type="KEGG" id="sphl:LPB140_05220"/>
<dbReference type="InterPro" id="IPR036237">
    <property type="entry name" value="Xyl_isomerase-like_sf"/>
</dbReference>
<dbReference type="Pfam" id="PF05114">
    <property type="entry name" value="MbnB_TglH_ChrH"/>
    <property type="match status" value="1"/>
</dbReference>
<dbReference type="STRING" id="1913578.LPB140_05220"/>
<sequence length="304" mass="34017">MESKLTNPAPLPHDVGIGLKPDHYDNLLQHSSESNKVIYSPAWVELHPQNYIGPHGIWGGGPSHNWLAAIAEIYPLSFHSVALSLGSPDGVDREELRRLKQICARYSPASVSDHLSFSGNAHDRFADLLPIPYTAEMLTHFAAQVDIVQHELGRKILIENPSRYLAFTHDEMDETTFMDILCQLSGCGMILDINNVDVSCKNLGLSAYEYLGQINPEHVGEIHLAGHFVEHHDSGPLLIDDHGRAPNDDCWDLFSYYLSKSPPCPILIEWDNNIPQYDILMDEVKKARRIIEQAVNKQQAGQNG</sequence>
<reference evidence="1 2" key="1">
    <citation type="submission" date="2016-11" db="EMBL/GenBank/DDBJ databases">
        <title>Sphingorhabdus sp. LPB0140, isolated from marine environment.</title>
        <authorList>
            <person name="Kim E."/>
            <person name="Yi H."/>
        </authorList>
    </citation>
    <scope>NUCLEOTIDE SEQUENCE [LARGE SCALE GENOMIC DNA]</scope>
    <source>
        <strain evidence="1 2">LPB0140</strain>
    </source>
</reference>
<evidence type="ECO:0008006" key="3">
    <source>
        <dbReference type="Google" id="ProtNLM"/>
    </source>
</evidence>
<evidence type="ECO:0000313" key="1">
    <source>
        <dbReference type="EMBL" id="APG63599.1"/>
    </source>
</evidence>
<dbReference type="PANTHER" id="PTHR42194">
    <property type="entry name" value="UPF0276 PROTEIN HI_1600"/>
    <property type="match status" value="1"/>
</dbReference>
<organism evidence="1 2">
    <name type="scientific">Sphingorhabdus lutea</name>
    <dbReference type="NCBI Taxonomy" id="1913578"/>
    <lineage>
        <taxon>Bacteria</taxon>
        <taxon>Pseudomonadati</taxon>
        <taxon>Pseudomonadota</taxon>
        <taxon>Alphaproteobacteria</taxon>
        <taxon>Sphingomonadales</taxon>
        <taxon>Sphingomonadaceae</taxon>
        <taxon>Sphingorhabdus</taxon>
    </lineage>
</organism>
<gene>
    <name evidence="1" type="ORF">LPB140_05220</name>
</gene>
<dbReference type="OrthoDB" id="9763101at2"/>
<keyword evidence="2" id="KW-1185">Reference proteome</keyword>
<dbReference type="Gene3D" id="3.20.20.150">
    <property type="entry name" value="Divalent-metal-dependent TIM barrel enzymes"/>
    <property type="match status" value="1"/>
</dbReference>
<dbReference type="InterPro" id="IPR007801">
    <property type="entry name" value="MbnB/TglH/ChrH"/>
</dbReference>